<keyword evidence="2" id="KW-1185">Reference proteome</keyword>
<protein>
    <submittedName>
        <fullName evidence="1">DUF234 domain-containing protein</fullName>
    </submittedName>
</protein>
<organism evidence="1 2">
    <name type="scientific">Lepagella muris</name>
    <dbReference type="NCBI Taxonomy" id="3032870"/>
    <lineage>
        <taxon>Bacteria</taxon>
        <taxon>Pseudomonadati</taxon>
        <taxon>Bacteroidota</taxon>
        <taxon>Bacteroidia</taxon>
        <taxon>Bacteroidales</taxon>
        <taxon>Muribaculaceae</taxon>
        <taxon>Lepagella</taxon>
    </lineage>
</organism>
<name>A0AC61RGW3_9BACT</name>
<comment type="caution">
    <text evidence="1">The sequence shown here is derived from an EMBL/GenBank/DDBJ whole genome shotgun (WGS) entry which is preliminary data.</text>
</comment>
<dbReference type="EMBL" id="SRYB01000017">
    <property type="protein sequence ID" value="TGY78059.1"/>
    <property type="molecule type" value="Genomic_DNA"/>
</dbReference>
<sequence>MEPLYKIDDYFLDSYYHFVSPNASLISLGRSEAVWQKISVSLPGYLGGVWEKLCREYVSGREIDGIYYGLASRWWGNVAVKEEKRNVAMEFDVVAKSLDGKHLLVGECKWTEGEYGECFLEELREKTSCAPFVIEDMTIHYALFTKTKLLDSPACLVFYPDDIVLAD</sequence>
<accession>A0AC61RGW3</accession>
<reference evidence="1" key="1">
    <citation type="submission" date="2019-04" db="EMBL/GenBank/DDBJ databases">
        <title>Microbes associate with the intestines of laboratory mice.</title>
        <authorList>
            <person name="Navarre W."/>
            <person name="Wong E."/>
            <person name="Huang K."/>
            <person name="Tropini C."/>
            <person name="Ng K."/>
            <person name="Yu B."/>
        </authorList>
    </citation>
    <scope>NUCLEOTIDE SEQUENCE</scope>
    <source>
        <strain evidence="1">NM04_E33</strain>
    </source>
</reference>
<gene>
    <name evidence="1" type="ORF">E5331_11960</name>
</gene>
<proteinExistence type="predicted"/>
<dbReference type="Proteomes" id="UP000306319">
    <property type="component" value="Unassembled WGS sequence"/>
</dbReference>
<evidence type="ECO:0000313" key="2">
    <source>
        <dbReference type="Proteomes" id="UP000306319"/>
    </source>
</evidence>
<evidence type="ECO:0000313" key="1">
    <source>
        <dbReference type="EMBL" id="TGY78059.1"/>
    </source>
</evidence>